<sequence>MASPTTPAIDDESLRGLVTRLNANALETLRAVDAKLQQWKEKETAWKALEERIQANIDAASNLVTLNVGGRRFTTSKETLLRVEGSYFHALLGCDHWRPEGPEDAFFLDLDPVAFDRIMIFLRQGELILDGLCDWERRQVYSAMDYLKLTTVIEAAQAPPAWSWNPLLTATGLGLGQDDLRLHASQLGGGWKAVLGSKAVMSFTLKLDEFDVETCVIAIGFAPRRGFEIRGRFLDTCGYYWVLPRGILWGQDGTRNKMYGGGSSVGRHAVENCEGVEVSCRYSHGDIGFSINGVEFGAAFHVNLPTVELYPAVRLLGRAVISIVA</sequence>
<dbReference type="VEuPathDB" id="FungiDB:AeMF1_012612"/>
<dbReference type="CDD" id="cd18316">
    <property type="entry name" value="BTB_POZ_KCTD-like"/>
    <property type="match status" value="1"/>
</dbReference>
<reference evidence="2 3" key="1">
    <citation type="submission" date="2019-07" db="EMBL/GenBank/DDBJ databases">
        <title>Genomics analysis of Aphanomyces spp. identifies a new class of oomycete effector associated with host adaptation.</title>
        <authorList>
            <person name="Gaulin E."/>
        </authorList>
    </citation>
    <scope>NUCLEOTIDE SEQUENCE [LARGE SCALE GENOMIC DNA]</scope>
    <source>
        <strain evidence="2 3">ATCC 201684</strain>
    </source>
</reference>
<keyword evidence="3" id="KW-1185">Reference proteome</keyword>
<dbReference type="Proteomes" id="UP000481153">
    <property type="component" value="Unassembled WGS sequence"/>
</dbReference>
<accession>A0A6G0WA12</accession>
<dbReference type="Pfam" id="PF02214">
    <property type="entry name" value="BTB_2"/>
    <property type="match status" value="1"/>
</dbReference>
<gene>
    <name evidence="2" type="ORF">Ae201684_017086</name>
</gene>
<dbReference type="AlphaFoldDB" id="A0A6G0WA12"/>
<dbReference type="InterPro" id="IPR043136">
    <property type="entry name" value="B30.2/SPRY_sf"/>
</dbReference>
<evidence type="ECO:0000313" key="3">
    <source>
        <dbReference type="Proteomes" id="UP000481153"/>
    </source>
</evidence>
<comment type="caution">
    <text evidence="2">The sequence shown here is derived from an EMBL/GenBank/DDBJ whole genome shotgun (WGS) entry which is preliminary data.</text>
</comment>
<dbReference type="SUPFAM" id="SSF49899">
    <property type="entry name" value="Concanavalin A-like lectins/glucanases"/>
    <property type="match status" value="1"/>
</dbReference>
<dbReference type="InterPro" id="IPR003131">
    <property type="entry name" value="T1-type_BTB"/>
</dbReference>
<dbReference type="PANTHER" id="PTHR14499:SF136">
    <property type="entry name" value="GH08630P"/>
    <property type="match status" value="1"/>
</dbReference>
<organism evidence="2 3">
    <name type="scientific">Aphanomyces euteiches</name>
    <dbReference type="NCBI Taxonomy" id="100861"/>
    <lineage>
        <taxon>Eukaryota</taxon>
        <taxon>Sar</taxon>
        <taxon>Stramenopiles</taxon>
        <taxon>Oomycota</taxon>
        <taxon>Saprolegniomycetes</taxon>
        <taxon>Saprolegniales</taxon>
        <taxon>Verrucalvaceae</taxon>
        <taxon>Aphanomyces</taxon>
    </lineage>
</organism>
<name>A0A6G0WA12_9STRA</name>
<evidence type="ECO:0000313" key="2">
    <source>
        <dbReference type="EMBL" id="KAF0724188.1"/>
    </source>
</evidence>
<evidence type="ECO:0000259" key="1">
    <source>
        <dbReference type="PROSITE" id="PS50097"/>
    </source>
</evidence>
<proteinExistence type="predicted"/>
<dbReference type="InterPro" id="IPR013320">
    <property type="entry name" value="ConA-like_dom_sf"/>
</dbReference>
<dbReference type="InterPro" id="IPR011333">
    <property type="entry name" value="SKP1/BTB/POZ_sf"/>
</dbReference>
<dbReference type="GO" id="GO:0051260">
    <property type="term" value="P:protein homooligomerization"/>
    <property type="evidence" value="ECO:0007669"/>
    <property type="project" value="InterPro"/>
</dbReference>
<protein>
    <recommendedName>
        <fullName evidence="1">BTB domain-containing protein</fullName>
    </recommendedName>
</protein>
<dbReference type="PANTHER" id="PTHR14499">
    <property type="entry name" value="POTASSIUM CHANNEL TETRAMERIZATION DOMAIN-CONTAINING"/>
    <property type="match status" value="1"/>
</dbReference>
<dbReference type="InterPro" id="IPR000210">
    <property type="entry name" value="BTB/POZ_dom"/>
</dbReference>
<dbReference type="SUPFAM" id="SSF54695">
    <property type="entry name" value="POZ domain"/>
    <property type="match status" value="1"/>
</dbReference>
<dbReference type="Gene3D" id="2.60.120.920">
    <property type="match status" value="1"/>
</dbReference>
<dbReference type="PROSITE" id="PS50097">
    <property type="entry name" value="BTB"/>
    <property type="match status" value="1"/>
</dbReference>
<feature type="domain" description="BTB" evidence="1">
    <location>
        <begin position="62"/>
        <end position="131"/>
    </location>
</feature>
<dbReference type="Gene3D" id="3.30.710.10">
    <property type="entry name" value="Potassium Channel Kv1.1, Chain A"/>
    <property type="match status" value="1"/>
</dbReference>
<dbReference type="EMBL" id="VJMJ01000278">
    <property type="protein sequence ID" value="KAF0724188.1"/>
    <property type="molecule type" value="Genomic_DNA"/>
</dbReference>